<feature type="domain" description="Glycosyltransferase 2-like" evidence="2">
    <location>
        <begin position="5"/>
        <end position="159"/>
    </location>
</feature>
<evidence type="ECO:0000259" key="2">
    <source>
        <dbReference type="Pfam" id="PF00535"/>
    </source>
</evidence>
<dbReference type="InterPro" id="IPR011990">
    <property type="entry name" value="TPR-like_helical_dom_sf"/>
</dbReference>
<dbReference type="PROSITE" id="PS50293">
    <property type="entry name" value="TPR_REGION"/>
    <property type="match status" value="1"/>
</dbReference>
<comment type="caution">
    <text evidence="3">The sequence shown here is derived from an EMBL/GenBank/DDBJ whole genome shotgun (WGS) entry which is preliminary data.</text>
</comment>
<feature type="repeat" description="TPR" evidence="1">
    <location>
        <begin position="276"/>
        <end position="309"/>
    </location>
</feature>
<dbReference type="CDD" id="cd02511">
    <property type="entry name" value="Beta4Glucosyltransferase"/>
    <property type="match status" value="1"/>
</dbReference>
<dbReference type="PANTHER" id="PTHR43630:SF2">
    <property type="entry name" value="GLYCOSYLTRANSFERASE"/>
    <property type="match status" value="1"/>
</dbReference>
<dbReference type="InterPro" id="IPR001173">
    <property type="entry name" value="Glyco_trans_2-like"/>
</dbReference>
<keyword evidence="1" id="KW-0802">TPR repeat</keyword>
<dbReference type="SUPFAM" id="SSF48452">
    <property type="entry name" value="TPR-like"/>
    <property type="match status" value="1"/>
</dbReference>
<evidence type="ECO:0000313" key="3">
    <source>
        <dbReference type="EMBL" id="MDJ1185402.1"/>
    </source>
</evidence>
<proteinExistence type="predicted"/>
<keyword evidence="4" id="KW-1185">Reference proteome</keyword>
<dbReference type="Pfam" id="PF13181">
    <property type="entry name" value="TPR_8"/>
    <property type="match status" value="1"/>
</dbReference>
<reference evidence="3 4" key="1">
    <citation type="submission" date="2023-01" db="EMBL/GenBank/DDBJ databases">
        <title>Novel diversity within Roseofilum (Cyanobacteria; Desertifilaceae) from marine benthic mats with descriptions of four novel species.</title>
        <authorList>
            <person name="Wang Y."/>
            <person name="Berthold D.E."/>
            <person name="Hu J."/>
            <person name="Lefler F.W."/>
            <person name="Laughinghouse H.D. IV."/>
        </authorList>
    </citation>
    <scope>NUCLEOTIDE SEQUENCE [LARGE SCALE GENOMIC DNA]</scope>
    <source>
        <strain evidence="3 4">BLCC-M143</strain>
    </source>
</reference>
<sequence>MVKLSFCIIVKNEEKNLPACLKSVADAVDQMVVLDTGSSDRTVEIAKEWGAEVHHFEWCNDFAIARNESLKYATGDWILVLDADEHLNPAVIPHLQPAMAAKDVLVLNLVRHEIGATQSPYSLVSRLFRNHPQVRFTRPYHAIIDDDVETLLQQESHWKIANIPEIAIDHYGYEPEVIASKDKTNRARLAMERYLANHPGDPYTCSKLGALYTQMGKVKEGIELLENALPNANDDLVRYEFYYHLGLAYGRLQKWKKASQYYQKAIALEILLPLKLGAYNNLGNLLQAQGNLADALLAYQTTIEIDPTFAIGHYNRGMTFRLLGKLDSAIAAYGKAIEHNPRYAKAYQNLGVAYLKGGNVDESLRAFAQAISLYREINPAEGDRLRVELAAMGFSVARD</sequence>
<dbReference type="SUPFAM" id="SSF53448">
    <property type="entry name" value="Nucleotide-diphospho-sugar transferases"/>
    <property type="match status" value="1"/>
</dbReference>
<dbReference type="SMART" id="SM00028">
    <property type="entry name" value="TPR"/>
    <property type="match status" value="5"/>
</dbReference>
<dbReference type="InterPro" id="IPR029044">
    <property type="entry name" value="Nucleotide-diphossugar_trans"/>
</dbReference>
<dbReference type="Pfam" id="PF00535">
    <property type="entry name" value="Glycos_transf_2"/>
    <property type="match status" value="1"/>
</dbReference>
<feature type="repeat" description="TPR" evidence="1">
    <location>
        <begin position="344"/>
        <end position="377"/>
    </location>
</feature>
<dbReference type="Gene3D" id="3.90.550.10">
    <property type="entry name" value="Spore Coat Polysaccharide Biosynthesis Protein SpsA, Chain A"/>
    <property type="match status" value="1"/>
</dbReference>
<dbReference type="Pfam" id="PF00515">
    <property type="entry name" value="TPR_1"/>
    <property type="match status" value="1"/>
</dbReference>
<name>A0ABT7C1R9_9CYAN</name>
<dbReference type="PANTHER" id="PTHR43630">
    <property type="entry name" value="POLY-BETA-1,6-N-ACETYL-D-GLUCOSAMINE SYNTHASE"/>
    <property type="match status" value="1"/>
</dbReference>
<dbReference type="Gene3D" id="1.25.40.10">
    <property type="entry name" value="Tetratricopeptide repeat domain"/>
    <property type="match status" value="2"/>
</dbReference>
<organism evidence="3 4">
    <name type="scientific">Roseofilum casamattae BLCC-M143</name>
    <dbReference type="NCBI Taxonomy" id="3022442"/>
    <lineage>
        <taxon>Bacteria</taxon>
        <taxon>Bacillati</taxon>
        <taxon>Cyanobacteriota</taxon>
        <taxon>Cyanophyceae</taxon>
        <taxon>Desertifilales</taxon>
        <taxon>Desertifilaceae</taxon>
        <taxon>Roseofilum</taxon>
        <taxon>Roseofilum casamattae</taxon>
    </lineage>
</organism>
<dbReference type="Proteomes" id="UP001232992">
    <property type="component" value="Unassembled WGS sequence"/>
</dbReference>
<protein>
    <submittedName>
        <fullName evidence="3">Tetratricopeptide repeat protein</fullName>
    </submittedName>
</protein>
<accession>A0ABT7C1R9</accession>
<dbReference type="EMBL" id="JAQOSQ010000033">
    <property type="protein sequence ID" value="MDJ1185402.1"/>
    <property type="molecule type" value="Genomic_DNA"/>
</dbReference>
<feature type="repeat" description="TPR" evidence="1">
    <location>
        <begin position="239"/>
        <end position="272"/>
    </location>
</feature>
<evidence type="ECO:0000313" key="4">
    <source>
        <dbReference type="Proteomes" id="UP001232992"/>
    </source>
</evidence>
<dbReference type="Pfam" id="PF13414">
    <property type="entry name" value="TPR_11"/>
    <property type="match status" value="1"/>
</dbReference>
<evidence type="ECO:0000256" key="1">
    <source>
        <dbReference type="PROSITE-ProRule" id="PRU00339"/>
    </source>
</evidence>
<dbReference type="PROSITE" id="PS50005">
    <property type="entry name" value="TPR"/>
    <property type="match status" value="4"/>
</dbReference>
<dbReference type="InterPro" id="IPR019734">
    <property type="entry name" value="TPR_rpt"/>
</dbReference>
<feature type="repeat" description="TPR" evidence="1">
    <location>
        <begin position="310"/>
        <end position="343"/>
    </location>
</feature>
<gene>
    <name evidence="3" type="ORF">PMH09_19635</name>
</gene>